<protein>
    <recommendedName>
        <fullName evidence="5">Mid2 domain-containing protein</fullName>
    </recommendedName>
</protein>
<organism evidence="3 4">
    <name type="scientific">[Emmonsia] crescens</name>
    <dbReference type="NCBI Taxonomy" id="73230"/>
    <lineage>
        <taxon>Eukaryota</taxon>
        <taxon>Fungi</taxon>
        <taxon>Dikarya</taxon>
        <taxon>Ascomycota</taxon>
        <taxon>Pezizomycotina</taxon>
        <taxon>Eurotiomycetes</taxon>
        <taxon>Eurotiomycetidae</taxon>
        <taxon>Onygenales</taxon>
        <taxon>Ajellomycetaceae</taxon>
        <taxon>Emergomyces</taxon>
    </lineage>
</organism>
<evidence type="ECO:0000313" key="3">
    <source>
        <dbReference type="EMBL" id="KKZ62532.1"/>
    </source>
</evidence>
<reference evidence="4" key="1">
    <citation type="journal article" date="2015" name="PLoS Genet.">
        <title>The dynamic genome and transcriptome of the human fungal pathogen Blastomyces and close relative Emmonsia.</title>
        <authorList>
            <person name="Munoz J.F."/>
            <person name="Gauthier G.M."/>
            <person name="Desjardins C.A."/>
            <person name="Gallo J.E."/>
            <person name="Holder J."/>
            <person name="Sullivan T.D."/>
            <person name="Marty A.J."/>
            <person name="Carmen J.C."/>
            <person name="Chen Z."/>
            <person name="Ding L."/>
            <person name="Gujja S."/>
            <person name="Magrini V."/>
            <person name="Misas E."/>
            <person name="Mitreva M."/>
            <person name="Priest M."/>
            <person name="Saif S."/>
            <person name="Whiston E.A."/>
            <person name="Young S."/>
            <person name="Zeng Q."/>
            <person name="Goldman W.E."/>
            <person name="Mardis E.R."/>
            <person name="Taylor J.W."/>
            <person name="McEwen J.G."/>
            <person name="Clay O.K."/>
            <person name="Klein B.S."/>
            <person name="Cuomo C.A."/>
        </authorList>
    </citation>
    <scope>NUCLEOTIDE SEQUENCE [LARGE SCALE GENOMIC DNA]</scope>
    <source>
        <strain evidence="4">UAMH 3008</strain>
    </source>
</reference>
<name>A0A0G2HWC1_9EURO</name>
<evidence type="ECO:0000313" key="4">
    <source>
        <dbReference type="Proteomes" id="UP000034164"/>
    </source>
</evidence>
<dbReference type="AlphaFoldDB" id="A0A0G2HWC1"/>
<feature type="compositionally biased region" description="Low complexity" evidence="1">
    <location>
        <begin position="133"/>
        <end position="155"/>
    </location>
</feature>
<keyword evidence="2" id="KW-1133">Transmembrane helix</keyword>
<dbReference type="OrthoDB" id="5215637at2759"/>
<evidence type="ECO:0000256" key="2">
    <source>
        <dbReference type="SAM" id="Phobius"/>
    </source>
</evidence>
<feature type="transmembrane region" description="Helical" evidence="2">
    <location>
        <begin position="196"/>
        <end position="217"/>
    </location>
</feature>
<keyword evidence="2" id="KW-0472">Membrane</keyword>
<gene>
    <name evidence="3" type="ORF">EMCG_02938</name>
</gene>
<evidence type="ECO:0008006" key="5">
    <source>
        <dbReference type="Google" id="ProtNLM"/>
    </source>
</evidence>
<feature type="region of interest" description="Disordered" evidence="1">
    <location>
        <begin position="117"/>
        <end position="158"/>
    </location>
</feature>
<accession>A0A0G2HWC1</accession>
<sequence>MSSNKKITCFSSKGRPLTNNEKCPDSDSCCQTAEQCRPDRLCVANKDKDVIVRAGCNTYPWSDNCAKICIEEDSSGILPRVNICQDGSYCCVKDTTCCVDRRGIFLNNDGSIKGRANEPISHTTSSKIPIVGTTSTTTSTTSTTALTETPTETPTDNATRAYTGFTEGPAVGPPAATTSPEIPQPASSGISQSAKFGIGFGVAFGIILLVLIGYFAWRNRQLKKQLQMNPAAYPTYGQTSKMSEIPVELPTPHHAPPSELDGYYGQGSRR</sequence>
<dbReference type="VEuPathDB" id="FungiDB:EMCG_02938"/>
<dbReference type="EMBL" id="LCZI01001061">
    <property type="protein sequence ID" value="KKZ62532.1"/>
    <property type="molecule type" value="Genomic_DNA"/>
</dbReference>
<keyword evidence="2" id="KW-0812">Transmembrane</keyword>
<evidence type="ECO:0000256" key="1">
    <source>
        <dbReference type="SAM" id="MobiDB-lite"/>
    </source>
</evidence>
<comment type="caution">
    <text evidence="3">The sequence shown here is derived from an EMBL/GenBank/DDBJ whole genome shotgun (WGS) entry which is preliminary data.</text>
</comment>
<dbReference type="Proteomes" id="UP000034164">
    <property type="component" value="Unassembled WGS sequence"/>
</dbReference>
<proteinExistence type="predicted"/>
<feature type="region of interest" description="Disordered" evidence="1">
    <location>
        <begin position="247"/>
        <end position="270"/>
    </location>
</feature>